<dbReference type="OrthoDB" id="7777654at2759"/>
<dbReference type="OMA" id="GLYHCGS"/>
<sequence>MSQGVGSFLRSFSSARPAAKAYDAIIVGGGHNGLVAAAYLARAKKKVLVLEKNPAIGGAACSDDSLFDGFTFSRASYLASLLRPDIVRDLDLPAHGLRLLPRDPSSFTPTLDKGRYLLMGQDMAENRRAIAQFSPRDAERYPQYEAMLGRNVSILNTLMDMRPPVKGSFPTPMELFQAGRDIGHLLQASPIPLREQVGELYELLMAPSTKILDQYFESDILKTTLATDAVIGAFASPSSLGTAYVLLHHVMGGGLAGLGLRAPPEQDLASIITGAHPVPGPTGAPFANMPADEGLGVGSWAYAVGGMGAVSAALARSALAHGAEICSDVTVERIVSERPDAPGSGAAAPAPVAKGVQLASGEVITSKVILSNATPRTTMEHLVDQAHLDPASIQGYRAIDYSSATMKINLALDRLPDFSCIDKADRAGPYNSLGVKYTDPKAQPYHQTTIHIGHQMADLESAFQDAVAGRMSQRPLIELTIPSVLDPTLAPPGKHVANLFVQYAPYSVLGPDGVRSPRHWSNADFKRAIAQDVYRLIEEYAPGFRSSVLFEDVLSPVDLEQQFGLTGGNIFHGSVTPDQLFLTRPTVKNPGHATPIERLFICGSGVHPGGGVMGAPGRNTAKLVLSNEKNFQ</sequence>
<dbReference type="EMBL" id="KB932202">
    <property type="protein sequence ID" value="KCV72028.1"/>
    <property type="molecule type" value="Genomic_DNA"/>
</dbReference>
<dbReference type="InterPro" id="IPR036188">
    <property type="entry name" value="FAD/NAD-bd_sf"/>
</dbReference>
<dbReference type="Proteomes" id="UP000030693">
    <property type="component" value="Unassembled WGS sequence"/>
</dbReference>
<dbReference type="Gene3D" id="3.50.50.60">
    <property type="entry name" value="FAD/NAD(P)-binding domain"/>
    <property type="match status" value="2"/>
</dbReference>
<dbReference type="GeneID" id="20526160"/>
<dbReference type="SUPFAM" id="SSF51905">
    <property type="entry name" value="FAD/NAD(P)-binding domain"/>
    <property type="match status" value="1"/>
</dbReference>
<evidence type="ECO:0000256" key="1">
    <source>
        <dbReference type="ARBA" id="ARBA00006046"/>
    </source>
</evidence>
<dbReference type="PANTHER" id="PTHR10668">
    <property type="entry name" value="PHYTOENE DEHYDROGENASE"/>
    <property type="match status" value="1"/>
</dbReference>
<accession>A0A058ZDM6</accession>
<evidence type="ECO:0000313" key="2">
    <source>
        <dbReference type="EMBL" id="KCV72028.1"/>
    </source>
</evidence>
<proteinExistence type="inferred from homology"/>
<organism evidence="2">
    <name type="scientific">Fonticula alba</name>
    <name type="common">Slime mold</name>
    <dbReference type="NCBI Taxonomy" id="691883"/>
    <lineage>
        <taxon>Eukaryota</taxon>
        <taxon>Rotosphaerida</taxon>
        <taxon>Fonticulaceae</taxon>
        <taxon>Fonticula</taxon>
    </lineage>
</organism>
<evidence type="ECO:0000313" key="3">
    <source>
        <dbReference type="Proteomes" id="UP000030693"/>
    </source>
</evidence>
<evidence type="ECO:0008006" key="4">
    <source>
        <dbReference type="Google" id="ProtNLM"/>
    </source>
</evidence>
<dbReference type="AlphaFoldDB" id="A0A058ZDM6"/>
<comment type="similarity">
    <text evidence="1">Belongs to the carotenoid/retinoid oxidoreductase family.</text>
</comment>
<protein>
    <recommendedName>
        <fullName evidence="4">Amine oxidase domain-containing protein</fullName>
    </recommendedName>
</protein>
<dbReference type="eggNOG" id="KOG4254">
    <property type="taxonomic scope" value="Eukaryota"/>
</dbReference>
<reference evidence="2" key="1">
    <citation type="submission" date="2013-04" db="EMBL/GenBank/DDBJ databases">
        <title>The Genome Sequence of Fonticula alba ATCC 38817.</title>
        <authorList>
            <consortium name="The Broad Institute Genomics Platform"/>
            <person name="Russ C."/>
            <person name="Cuomo C."/>
            <person name="Burger G."/>
            <person name="Gray M.W."/>
            <person name="Holland P.W.H."/>
            <person name="King N."/>
            <person name="Lang F.B.F."/>
            <person name="Roger A.J."/>
            <person name="Ruiz-Trillo I."/>
            <person name="Brown M."/>
            <person name="Walker B."/>
            <person name="Young S."/>
            <person name="Zeng Q."/>
            <person name="Gargeya S."/>
            <person name="Fitzgerald M."/>
            <person name="Haas B."/>
            <person name="Abouelleil A."/>
            <person name="Allen A.W."/>
            <person name="Alvarado L."/>
            <person name="Arachchi H.M."/>
            <person name="Berlin A.M."/>
            <person name="Chapman S.B."/>
            <person name="Gainer-Dewar J."/>
            <person name="Goldberg J."/>
            <person name="Griggs A."/>
            <person name="Gujja S."/>
            <person name="Hansen M."/>
            <person name="Howarth C."/>
            <person name="Imamovic A."/>
            <person name="Ireland A."/>
            <person name="Larimer J."/>
            <person name="McCowan C."/>
            <person name="Murphy C."/>
            <person name="Pearson M."/>
            <person name="Poon T.W."/>
            <person name="Priest M."/>
            <person name="Roberts A."/>
            <person name="Saif S."/>
            <person name="Shea T."/>
            <person name="Sisk P."/>
            <person name="Sykes S."/>
            <person name="Wortman J."/>
            <person name="Nusbaum C."/>
            <person name="Birren B."/>
        </authorList>
    </citation>
    <scope>NUCLEOTIDE SEQUENCE [LARGE SCALE GENOMIC DNA]</scope>
    <source>
        <strain evidence="2">ATCC 38817</strain>
    </source>
</reference>
<dbReference type="PANTHER" id="PTHR10668:SF103">
    <property type="entry name" value="PYRIDINE NUCLEOTIDE-DISULFIDE OXIDOREDUCTASE DOMAIN-CONTAINING PROTEIN 2"/>
    <property type="match status" value="1"/>
</dbReference>
<gene>
    <name evidence="2" type="ORF">H696_01435</name>
</gene>
<name>A0A058ZDM6_FONAL</name>
<dbReference type="Pfam" id="PF13450">
    <property type="entry name" value="NAD_binding_8"/>
    <property type="match status" value="1"/>
</dbReference>
<dbReference type="STRING" id="691883.A0A058ZDM6"/>
<dbReference type="RefSeq" id="XP_009493607.1">
    <property type="nucleotide sequence ID" value="XM_009495332.1"/>
</dbReference>
<keyword evidence="3" id="KW-1185">Reference proteome</keyword>